<name>A0A0F9RTN2_9ZZZZ</name>
<reference evidence="1" key="1">
    <citation type="journal article" date="2015" name="Nature">
        <title>Complex archaea that bridge the gap between prokaryotes and eukaryotes.</title>
        <authorList>
            <person name="Spang A."/>
            <person name="Saw J.H."/>
            <person name="Jorgensen S.L."/>
            <person name="Zaremba-Niedzwiedzka K."/>
            <person name="Martijn J."/>
            <person name="Lind A.E."/>
            <person name="van Eijk R."/>
            <person name="Schleper C."/>
            <person name="Guy L."/>
            <person name="Ettema T.J."/>
        </authorList>
    </citation>
    <scope>NUCLEOTIDE SEQUENCE</scope>
</reference>
<sequence length="90" mass="10163">MEQEERKTINTVDICSCGLVMHQLNSDDYDTLGADSPICCPDCGNDRFLTVAELIKQRDALQDMLEKIANRKIKHKVDSLLIQLEAKKAI</sequence>
<gene>
    <name evidence="1" type="ORF">LCGC14_0538860</name>
</gene>
<proteinExistence type="predicted"/>
<dbReference type="AlphaFoldDB" id="A0A0F9RTN2"/>
<feature type="non-terminal residue" evidence="1">
    <location>
        <position position="90"/>
    </location>
</feature>
<dbReference type="EMBL" id="LAZR01000715">
    <property type="protein sequence ID" value="KKN59795.1"/>
    <property type="molecule type" value="Genomic_DNA"/>
</dbReference>
<evidence type="ECO:0000313" key="1">
    <source>
        <dbReference type="EMBL" id="KKN59795.1"/>
    </source>
</evidence>
<protein>
    <submittedName>
        <fullName evidence="1">Uncharacterized protein</fullName>
    </submittedName>
</protein>
<comment type="caution">
    <text evidence="1">The sequence shown here is derived from an EMBL/GenBank/DDBJ whole genome shotgun (WGS) entry which is preliminary data.</text>
</comment>
<accession>A0A0F9RTN2</accession>
<organism evidence="1">
    <name type="scientific">marine sediment metagenome</name>
    <dbReference type="NCBI Taxonomy" id="412755"/>
    <lineage>
        <taxon>unclassified sequences</taxon>
        <taxon>metagenomes</taxon>
        <taxon>ecological metagenomes</taxon>
    </lineage>
</organism>